<evidence type="ECO:0000256" key="4">
    <source>
        <dbReference type="ARBA" id="ARBA00041148"/>
    </source>
</evidence>
<dbReference type="HOGENOM" id="CLU_071472_3_1_6"/>
<evidence type="ECO:0000256" key="3">
    <source>
        <dbReference type="ARBA" id="ARBA00038695"/>
    </source>
</evidence>
<evidence type="ECO:0000256" key="2">
    <source>
        <dbReference type="ARBA" id="ARBA00038434"/>
    </source>
</evidence>
<name>Q9PDH2_XYLFA</name>
<dbReference type="STRING" id="160492.XF_1407"/>
<dbReference type="Gene3D" id="3.30.160.100">
    <property type="entry name" value="Ribosome hibernation promotion factor-like"/>
    <property type="match status" value="1"/>
</dbReference>
<protein>
    <recommendedName>
        <fullName evidence="4">Ribosome hibernation promoting factor</fullName>
    </recommendedName>
    <alternativeName>
        <fullName evidence="5">Hibernation factor HPF</fullName>
    </alternativeName>
</protein>
<dbReference type="Proteomes" id="UP000000812">
    <property type="component" value="Chromosome"/>
</dbReference>
<dbReference type="GO" id="GO:0022627">
    <property type="term" value="C:cytosolic small ribosomal subunit"/>
    <property type="evidence" value="ECO:0007669"/>
    <property type="project" value="TreeGrafter"/>
</dbReference>
<dbReference type="eggNOG" id="COG1544">
    <property type="taxonomic scope" value="Bacteria"/>
</dbReference>
<dbReference type="Pfam" id="PF02482">
    <property type="entry name" value="Ribosomal_S30AE"/>
    <property type="match status" value="1"/>
</dbReference>
<dbReference type="PANTHER" id="PTHR33231:SF1">
    <property type="entry name" value="30S RIBOSOMAL PROTEIN"/>
    <property type="match status" value="1"/>
</dbReference>
<dbReference type="KEGG" id="xfa:XF_1407"/>
<sequence length="116" mass="13449">MINLITNGRYPMHIETYGQQIEVTPALREYVETKLKRLQRHFSHHCEIRTQLSMSKIDHHVTATINIPGRTLNANASASTMYAAIDLVADKLDRLILKHKEKKCDHHAKEVRDHLE</sequence>
<gene>
    <name evidence="6" type="ordered locus">XF_1407</name>
</gene>
<dbReference type="GO" id="GO:0043024">
    <property type="term" value="F:ribosomal small subunit binding"/>
    <property type="evidence" value="ECO:0007669"/>
    <property type="project" value="TreeGrafter"/>
</dbReference>
<accession>Q9PDH2</accession>
<evidence type="ECO:0000313" key="6">
    <source>
        <dbReference type="EMBL" id="AAF84216.1"/>
    </source>
</evidence>
<reference evidence="6 7" key="1">
    <citation type="journal article" date="2000" name="Nature">
        <title>The genome sequence of the plant pathogen Xylella fastidiosa.</title>
        <authorList>
            <person name="Simpson A.J."/>
            <person name="Reinach F.C."/>
            <person name="Arruda P."/>
            <person name="Abreu F.A."/>
            <person name="Acencio M."/>
            <person name="Alvarenga R."/>
            <person name="Alves L.M."/>
            <person name="Araya J.E."/>
            <person name="Baia G.S."/>
            <person name="Baptista C.S."/>
            <person name="Barros M.H."/>
            <person name="Bonaccorsi E.D."/>
            <person name="Bordin S."/>
            <person name="Bove J.M."/>
            <person name="Briones M.R."/>
            <person name="Bueno M.R."/>
            <person name="Camargo A.A."/>
            <person name="Camargo L.E."/>
            <person name="Carraro D.M."/>
            <person name="Carrer H."/>
            <person name="Colauto N.B."/>
            <person name="Colombo C."/>
            <person name="Costa F.F."/>
            <person name="Costa M.C."/>
            <person name="Costa-Neto C.M."/>
            <person name="Coutinho L.L."/>
            <person name="Cristofani M."/>
            <person name="Dias-Neto E."/>
            <person name="Docena C."/>
            <person name="El-Dorry H."/>
            <person name="Facincani A.P."/>
            <person name="Ferreira A.J."/>
            <person name="Ferreira V.C."/>
            <person name="Ferro J.A."/>
            <person name="Fraga J.S."/>
            <person name="Franca S.C."/>
            <person name="Franco M.C."/>
            <person name="Frohme M."/>
            <person name="Furlan L.R."/>
            <person name="Garnier M."/>
            <person name="Goldman G.H."/>
            <person name="Goldman M.H."/>
            <person name="Gomes S.L."/>
            <person name="Gruber A."/>
            <person name="Ho P.L."/>
            <person name="Hoheisel J.D."/>
            <person name="Junqueira M.L."/>
            <person name="Kemper E.L."/>
            <person name="Kitajima J.P."/>
            <person name="Krieger J.E."/>
            <person name="Kuramae E.E."/>
            <person name="Laigret F."/>
            <person name="Lambais M.R."/>
            <person name="Leite L.C."/>
            <person name="Lemos E.G."/>
            <person name="Lemos M.V."/>
            <person name="Lopes S.A."/>
            <person name="Lopes C.R."/>
            <person name="Machado J.A."/>
            <person name="Machado M.A."/>
            <person name="Madeira A.M."/>
            <person name="Madeira H.M."/>
            <person name="Marino C.L."/>
            <person name="Marques M.V."/>
            <person name="Martins E.A."/>
            <person name="Martins E.M."/>
            <person name="Matsukuma A.Y."/>
            <person name="Menck C.F."/>
            <person name="Miracca E.C."/>
            <person name="Miyaki C.Y."/>
            <person name="Monteriro-Vitorello C.B."/>
            <person name="Moon D.H."/>
            <person name="Nagai M.A."/>
            <person name="Nascimento A.L."/>
            <person name="Netto L.E."/>
            <person name="Nhani A.Jr."/>
            <person name="Nobrega F.G."/>
            <person name="Nunes L.R."/>
            <person name="Oliveira M.A."/>
            <person name="de Oliveira M.C."/>
            <person name="de Oliveira R.C."/>
            <person name="Palmieri D.A."/>
            <person name="Paris A."/>
            <person name="Peixoto B.R."/>
            <person name="Pereira G.A."/>
            <person name="Pereira H.A.Jr."/>
            <person name="Pesquero J.B."/>
            <person name="Quaggio R.B."/>
            <person name="Roberto P.G."/>
            <person name="Rodrigues V."/>
            <person name="de M Rosa A.J."/>
            <person name="de Rosa V.E.Jr."/>
            <person name="de Sa R.G."/>
            <person name="Santelli R.V."/>
            <person name="Sawasaki H.E."/>
            <person name="da Silva A.C."/>
            <person name="da Silva A.M."/>
            <person name="da Silva F.R."/>
            <person name="da Silva W.A.Jr."/>
            <person name="da Silveira J.F."/>
            <person name="Silvestri M.L."/>
            <person name="Siqueira W.J."/>
            <person name="de Souza A.A."/>
            <person name="de Souza A.P."/>
            <person name="Terenzi M.F."/>
            <person name="Truffi D."/>
            <person name="Tsai S.M."/>
            <person name="Tsuhako M.H."/>
            <person name="Vallada H."/>
            <person name="Van Sluys M.A."/>
            <person name="Verjovski-Almeida S."/>
            <person name="Vettore A.L."/>
            <person name="Zago M.A."/>
            <person name="Zatz M."/>
            <person name="Meidanis J."/>
            <person name="Setubal J.C."/>
        </authorList>
    </citation>
    <scope>NUCLEOTIDE SEQUENCE [LARGE SCALE GENOMIC DNA]</scope>
    <source>
        <strain evidence="6 7">9a5c</strain>
    </source>
</reference>
<dbReference type="AlphaFoldDB" id="Q9PDH2"/>
<dbReference type="CDD" id="cd00552">
    <property type="entry name" value="RaiA"/>
    <property type="match status" value="1"/>
</dbReference>
<keyword evidence="1" id="KW-0810">Translation regulation</keyword>
<dbReference type="GO" id="GO:0045900">
    <property type="term" value="P:negative regulation of translational elongation"/>
    <property type="evidence" value="ECO:0007669"/>
    <property type="project" value="TreeGrafter"/>
</dbReference>
<dbReference type="PIR" id="D82683">
    <property type="entry name" value="D82683"/>
</dbReference>
<dbReference type="NCBIfam" id="TIGR00741">
    <property type="entry name" value="yfiA"/>
    <property type="match status" value="1"/>
</dbReference>
<dbReference type="PANTHER" id="PTHR33231">
    <property type="entry name" value="30S RIBOSOMAL PROTEIN"/>
    <property type="match status" value="1"/>
</dbReference>
<organism evidence="6 7">
    <name type="scientific">Xylella fastidiosa (strain 9a5c)</name>
    <dbReference type="NCBI Taxonomy" id="160492"/>
    <lineage>
        <taxon>Bacteria</taxon>
        <taxon>Pseudomonadati</taxon>
        <taxon>Pseudomonadota</taxon>
        <taxon>Gammaproteobacteria</taxon>
        <taxon>Lysobacterales</taxon>
        <taxon>Lysobacteraceae</taxon>
        <taxon>Xylella</taxon>
    </lineage>
</organism>
<proteinExistence type="inferred from homology"/>
<dbReference type="EMBL" id="AE003849">
    <property type="protein sequence ID" value="AAF84216.1"/>
    <property type="molecule type" value="Genomic_DNA"/>
</dbReference>
<evidence type="ECO:0000256" key="1">
    <source>
        <dbReference type="ARBA" id="ARBA00022845"/>
    </source>
</evidence>
<dbReference type="InterPro" id="IPR003489">
    <property type="entry name" value="RHF/RaiA"/>
</dbReference>
<evidence type="ECO:0000313" key="7">
    <source>
        <dbReference type="Proteomes" id="UP000000812"/>
    </source>
</evidence>
<comment type="similarity">
    <text evidence="2">Belongs to the HPF/YfiA ribosome-associated protein family. Short HPF subfamily.</text>
</comment>
<comment type="subunit">
    <text evidence="3">Associates exclusively with 100S ribosomes, which are dimers of 70S ribosomes.</text>
</comment>
<evidence type="ECO:0000256" key="5">
    <source>
        <dbReference type="ARBA" id="ARBA00041319"/>
    </source>
</evidence>
<dbReference type="InterPro" id="IPR050574">
    <property type="entry name" value="HPF/YfiA_ribosome-assoc"/>
</dbReference>
<dbReference type="InterPro" id="IPR036567">
    <property type="entry name" value="RHF-like"/>
</dbReference>
<dbReference type="SUPFAM" id="SSF69754">
    <property type="entry name" value="Ribosome binding protein Y (YfiA homologue)"/>
    <property type="match status" value="1"/>
</dbReference>